<evidence type="ECO:0000256" key="5">
    <source>
        <dbReference type="SAM" id="Phobius"/>
    </source>
</evidence>
<feature type="transmembrane region" description="Helical" evidence="5">
    <location>
        <begin position="308"/>
        <end position="330"/>
    </location>
</feature>
<dbReference type="EMBL" id="UZAD01013172">
    <property type="protein sequence ID" value="VDN91199.1"/>
    <property type="molecule type" value="Genomic_DNA"/>
</dbReference>
<reference evidence="9" key="1">
    <citation type="submission" date="2016-04" db="UniProtKB">
        <authorList>
            <consortium name="WormBaseParasite"/>
        </authorList>
    </citation>
    <scope>IDENTIFICATION</scope>
</reference>
<evidence type="ECO:0000313" key="7">
    <source>
        <dbReference type="EMBL" id="VDN91199.1"/>
    </source>
</evidence>
<dbReference type="InterPro" id="IPR036259">
    <property type="entry name" value="MFS_trans_sf"/>
</dbReference>
<feature type="transmembrane region" description="Helical" evidence="5">
    <location>
        <begin position="507"/>
        <end position="531"/>
    </location>
</feature>
<dbReference type="SUPFAM" id="SSF103473">
    <property type="entry name" value="MFS general substrate transporter"/>
    <property type="match status" value="1"/>
</dbReference>
<gene>
    <name evidence="7" type="ORF">BPAG_LOCUS10013</name>
</gene>
<feature type="transmembrane region" description="Helical" evidence="5">
    <location>
        <begin position="278"/>
        <end position="301"/>
    </location>
</feature>
<proteinExistence type="predicted"/>
<evidence type="ECO:0000259" key="6">
    <source>
        <dbReference type="PROSITE" id="PS50850"/>
    </source>
</evidence>
<evidence type="ECO:0000256" key="3">
    <source>
        <dbReference type="ARBA" id="ARBA00022989"/>
    </source>
</evidence>
<feature type="domain" description="Major facilitator superfamily (MFS) profile" evidence="6">
    <location>
        <begin position="182"/>
        <end position="598"/>
    </location>
</feature>
<dbReference type="InterPro" id="IPR020846">
    <property type="entry name" value="MFS_dom"/>
</dbReference>
<dbReference type="PROSITE" id="PS50850">
    <property type="entry name" value="MFS"/>
    <property type="match status" value="1"/>
</dbReference>
<accession>A0A0N4TNH9</accession>
<dbReference type="STRING" id="6280.A0A0N4TNH9"/>
<keyword evidence="8" id="KW-1185">Reference proteome</keyword>
<dbReference type="Proteomes" id="UP000278627">
    <property type="component" value="Unassembled WGS sequence"/>
</dbReference>
<dbReference type="PANTHER" id="PTHR24064">
    <property type="entry name" value="SOLUTE CARRIER FAMILY 22 MEMBER"/>
    <property type="match status" value="1"/>
</dbReference>
<organism evidence="9">
    <name type="scientific">Brugia pahangi</name>
    <name type="common">Filarial nematode worm</name>
    <dbReference type="NCBI Taxonomy" id="6280"/>
    <lineage>
        <taxon>Eukaryota</taxon>
        <taxon>Metazoa</taxon>
        <taxon>Ecdysozoa</taxon>
        <taxon>Nematoda</taxon>
        <taxon>Chromadorea</taxon>
        <taxon>Rhabditida</taxon>
        <taxon>Spirurina</taxon>
        <taxon>Spiruromorpha</taxon>
        <taxon>Filarioidea</taxon>
        <taxon>Onchocercidae</taxon>
        <taxon>Brugia</taxon>
    </lineage>
</organism>
<dbReference type="CDD" id="cd17317">
    <property type="entry name" value="MFS_SLC22"/>
    <property type="match status" value="1"/>
</dbReference>
<feature type="transmembrane region" description="Helical" evidence="5">
    <location>
        <begin position="423"/>
        <end position="442"/>
    </location>
</feature>
<reference evidence="7 8" key="2">
    <citation type="submission" date="2018-11" db="EMBL/GenBank/DDBJ databases">
        <authorList>
            <consortium name="Pathogen Informatics"/>
        </authorList>
    </citation>
    <scope>NUCLEOTIDE SEQUENCE [LARGE SCALE GENOMIC DNA]</scope>
</reference>
<protein>
    <submittedName>
        <fullName evidence="9">MFS domain-containing protein</fullName>
    </submittedName>
</protein>
<feature type="transmembrane region" description="Helical" evidence="5">
    <location>
        <begin position="336"/>
        <end position="355"/>
    </location>
</feature>
<evidence type="ECO:0000313" key="9">
    <source>
        <dbReference type="WBParaSite" id="BPAG_0001005101-mRNA-1"/>
    </source>
</evidence>
<dbReference type="WBParaSite" id="BPAG_0001005101-mRNA-1">
    <property type="protein sequence ID" value="BPAG_0001005101-mRNA-1"/>
    <property type="gene ID" value="BPAG_0001005101"/>
</dbReference>
<comment type="subcellular location">
    <subcellularLocation>
        <location evidence="1">Membrane</location>
        <topology evidence="1">Multi-pass membrane protein</topology>
    </subcellularLocation>
</comment>
<evidence type="ECO:0000313" key="8">
    <source>
        <dbReference type="Proteomes" id="UP000278627"/>
    </source>
</evidence>
<keyword evidence="2 5" id="KW-0812">Transmembrane</keyword>
<feature type="transmembrane region" description="Helical" evidence="5">
    <location>
        <begin position="251"/>
        <end position="272"/>
    </location>
</feature>
<dbReference type="GO" id="GO:0022857">
    <property type="term" value="F:transmembrane transporter activity"/>
    <property type="evidence" value="ECO:0007669"/>
    <property type="project" value="InterPro"/>
</dbReference>
<dbReference type="AlphaFoldDB" id="A0A0N4TNH9"/>
<keyword evidence="3 5" id="KW-1133">Transmembrane helix</keyword>
<dbReference type="Pfam" id="PF00083">
    <property type="entry name" value="Sugar_tr"/>
    <property type="match status" value="1"/>
</dbReference>
<dbReference type="InterPro" id="IPR005828">
    <property type="entry name" value="MFS_sugar_transport-like"/>
</dbReference>
<keyword evidence="4 5" id="KW-0472">Membrane</keyword>
<evidence type="ECO:0000256" key="1">
    <source>
        <dbReference type="ARBA" id="ARBA00004141"/>
    </source>
</evidence>
<evidence type="ECO:0000256" key="2">
    <source>
        <dbReference type="ARBA" id="ARBA00022692"/>
    </source>
</evidence>
<name>A0A0N4TNH9_BRUPA</name>
<dbReference type="GO" id="GO:0016020">
    <property type="term" value="C:membrane"/>
    <property type="evidence" value="ECO:0007669"/>
    <property type="project" value="UniProtKB-SubCell"/>
</dbReference>
<feature type="transmembrane region" description="Helical" evidence="5">
    <location>
        <begin position="68"/>
        <end position="89"/>
    </location>
</feature>
<feature type="transmembrane region" description="Helical" evidence="5">
    <location>
        <begin position="454"/>
        <end position="475"/>
    </location>
</feature>
<sequence>MGGFETRSEEACERFAGMPYVLVDGHCALFLPYNNKKIVLKNSRVHFEMKFDELLFTNLGEFGRYQKIQFILVCLPIVFVSMHALSWTFSAASVPHRCRLPNEKLDANYWTQSGLLMAAANCTEKTERCRYRECQLRNESMCRFGYIYDLSEIKYSAINRCNLSPAVVFSTCFEGFEGEMSSEIFDYIVHLIHILDCRLFEMLFFCRTSEWHIVCEWSVLKAFIQSTYYIGQMGGSLVFGFLGDRIGRKKVFFIAIIMLILSGVLMAVVPYWTAFALLRAFVGFAHPGIFVIAVVIGMELVGPSKRKVASVISGIFFSFGQIILGCLAYFIRDYRYLQLVISLPALIFMCYWWIVPESARWLVTQHKYEEADKILQRAAKINGSRLPEKWWDQIDFPEKTAQNRSPQRKYNYLDLVRTPRIRLRTFACLFLWPVVSMIYYGVSMKTDFLGGDFYGTFISGGVAEIPALLLLFAFIDRIGRKPLFAGGYFLAALCMLSNLLLPSEVHWIISVLQFLIAKASITSCYAVIYTVTPELYPTVIRNSAMGCCSMIARVGANLSCYIVMWIVEQFGTWAMIVPFGSLSLIAGLIVIFCIPETMGKPLPETIEEIEDDFCPSNEEMLTLSNASRKKNDS</sequence>
<dbReference type="Gene3D" id="1.20.1250.20">
    <property type="entry name" value="MFS general substrate transporter like domains"/>
    <property type="match status" value="1"/>
</dbReference>
<dbReference type="PROSITE" id="PS00216">
    <property type="entry name" value="SUGAR_TRANSPORT_1"/>
    <property type="match status" value="1"/>
</dbReference>
<feature type="transmembrane region" description="Helical" evidence="5">
    <location>
        <begin position="573"/>
        <end position="594"/>
    </location>
</feature>
<feature type="transmembrane region" description="Helical" evidence="5">
    <location>
        <begin position="543"/>
        <end position="567"/>
    </location>
</feature>
<dbReference type="InterPro" id="IPR005829">
    <property type="entry name" value="Sugar_transporter_CS"/>
</dbReference>
<feature type="transmembrane region" description="Helical" evidence="5">
    <location>
        <begin position="482"/>
        <end position="501"/>
    </location>
</feature>
<evidence type="ECO:0000256" key="4">
    <source>
        <dbReference type="ARBA" id="ARBA00023136"/>
    </source>
</evidence>